<name>A0A0U0WE63_MYCBE</name>
<evidence type="ECO:0000313" key="2">
    <source>
        <dbReference type="EMBL" id="CPR13063.1"/>
    </source>
</evidence>
<sequence length="473" mass="49861">MTTTEPARVAPVTGRPLLLLGAFGLDAVGYVAKEYFVSGSAHSYAPAGELGADGAWPVNPCDTADYTTRMVALTPADPARFNGTVLVEWLNVSGGIDAPAVWMMAHREILRSGYAYVAVSAQRVGVEGGPSMLGVDMSLKSQDPARYGPLHHPGDAFAYDIFSQIGAVLTSPEHGDVLRGLRPRHVVALGESQSAMFLTTYVNAVDPLAGVYDGFLVHSRFASAAPLDGSSIFDRLAGPQAVAFRRDLRVPLLAIITETDLVSDTLGGYYFARRPDDDLLRVWEIPGAAHADNYTILVAPIDSGSAPLADIVEAYRPTNVLMGQQLSHYINFAPQHHYVVQAAVAALSAWVRTGRPAPSAPTIDVGAADQPRPVLDANGLALGGVRTPWVDVPIARTSGSAGPDGLPESEMAAIFGSGEPFDAATVNRLYPGGVEEYLARFAAALDKAIDSGFILPADRGEILELAAATYPGG</sequence>
<organism evidence="2 3">
    <name type="scientific">Mycobacterium bohemicum DSM 44277</name>
    <dbReference type="NCBI Taxonomy" id="1236609"/>
    <lineage>
        <taxon>Bacteria</taxon>
        <taxon>Bacillati</taxon>
        <taxon>Actinomycetota</taxon>
        <taxon>Actinomycetes</taxon>
        <taxon>Mycobacteriales</taxon>
        <taxon>Mycobacteriaceae</taxon>
        <taxon>Mycobacterium</taxon>
    </lineage>
</organism>
<dbReference type="AlphaFoldDB" id="A0A0U0WE63"/>
<proteinExistence type="predicted"/>
<dbReference type="OrthoDB" id="1971292at2"/>
<dbReference type="Proteomes" id="UP000198875">
    <property type="component" value="Unassembled WGS sequence"/>
</dbReference>
<evidence type="ECO:0000313" key="3">
    <source>
        <dbReference type="Proteomes" id="UP000198875"/>
    </source>
</evidence>
<reference evidence="2 3" key="1">
    <citation type="submission" date="2015-03" db="EMBL/GenBank/DDBJ databases">
        <authorList>
            <person name="Murphy D."/>
        </authorList>
    </citation>
    <scope>NUCLEOTIDE SEQUENCE [LARGE SCALE GENOMIC DNA]</scope>
    <source>
        <strain evidence="2 3">DSM 44277</strain>
    </source>
</reference>
<dbReference type="RefSeq" id="WP_085179523.1">
    <property type="nucleotide sequence ID" value="NZ_CSTD01000005.1"/>
</dbReference>
<gene>
    <name evidence="2" type="ORF">BN971_04370</name>
</gene>
<evidence type="ECO:0000259" key="1">
    <source>
        <dbReference type="Pfam" id="PF20091"/>
    </source>
</evidence>
<dbReference type="EMBL" id="CSTD01000005">
    <property type="protein sequence ID" value="CPR13063.1"/>
    <property type="molecule type" value="Genomic_DNA"/>
</dbReference>
<dbReference type="InterPro" id="IPR045394">
    <property type="entry name" value="Abhydrolase_dom"/>
</dbReference>
<accession>A0A0U0WE63</accession>
<protein>
    <recommendedName>
        <fullName evidence="1">Alpha/beta hydrolase domain-containing protein</fullName>
    </recommendedName>
</protein>
<feature type="domain" description="Alpha/beta hydrolase" evidence="1">
    <location>
        <begin position="22"/>
        <end position="463"/>
    </location>
</feature>
<dbReference type="Pfam" id="PF20091">
    <property type="entry name" value="Abhydrolase_10"/>
    <property type="match status" value="1"/>
</dbReference>